<dbReference type="WBParaSite" id="TCONS_00013223.p1">
    <property type="protein sequence ID" value="TCONS_00013223.p1"/>
    <property type="gene ID" value="XLOC_009031"/>
</dbReference>
<evidence type="ECO:0000313" key="3">
    <source>
        <dbReference type="WBParaSite" id="TCONS_00013223.p1"/>
    </source>
</evidence>
<reference evidence="3" key="1">
    <citation type="submission" date="2024-02" db="UniProtKB">
        <authorList>
            <consortium name="WormBaseParasite"/>
        </authorList>
    </citation>
    <scope>IDENTIFICATION</scope>
</reference>
<dbReference type="Proteomes" id="UP000035681">
    <property type="component" value="Unplaced"/>
</dbReference>
<protein>
    <submittedName>
        <fullName evidence="3">Uncharacterized protein</fullName>
    </submittedName>
</protein>
<dbReference type="AlphaFoldDB" id="A0AAF5DLD9"/>
<accession>A0AAF5DLD9</accession>
<organism evidence="2 3">
    <name type="scientific">Strongyloides stercoralis</name>
    <name type="common">Threadworm</name>
    <dbReference type="NCBI Taxonomy" id="6248"/>
    <lineage>
        <taxon>Eukaryota</taxon>
        <taxon>Metazoa</taxon>
        <taxon>Ecdysozoa</taxon>
        <taxon>Nematoda</taxon>
        <taxon>Chromadorea</taxon>
        <taxon>Rhabditida</taxon>
        <taxon>Tylenchina</taxon>
        <taxon>Panagrolaimomorpha</taxon>
        <taxon>Strongyloidoidea</taxon>
        <taxon>Strongyloididae</taxon>
        <taxon>Strongyloides</taxon>
    </lineage>
</organism>
<feature type="chain" id="PRO_5042026546" evidence="1">
    <location>
        <begin position="21"/>
        <end position="299"/>
    </location>
</feature>
<proteinExistence type="predicted"/>
<evidence type="ECO:0000313" key="2">
    <source>
        <dbReference type="Proteomes" id="UP000035681"/>
    </source>
</evidence>
<feature type="signal peptide" evidence="1">
    <location>
        <begin position="1"/>
        <end position="20"/>
    </location>
</feature>
<keyword evidence="2" id="KW-1185">Reference proteome</keyword>
<name>A0AAF5DLD9_STRER</name>
<evidence type="ECO:0000256" key="1">
    <source>
        <dbReference type="SAM" id="SignalP"/>
    </source>
</evidence>
<sequence length="299" mass="35049">KMKNIIKLTIIFLLLSPSSSFENQGEIYSIDYDQNNDRNELMTDLSSEITTQPSFPKENIYYDLADYFSNSHPKNEIINNENGANTQLLFLNDDNTFESSDLVKKSTTPSKYIGLGKRFPSKSRKVKRQSMSSGISESIDNNSFVKNNFRLIGLGKRSLNNKYLKNYNDVTFIELRKPKRNEKVRFIGLGKRSPKNFENNPADLKIIKRSLKDDFTDIKNEKVKRRNPYVFRVIPFIYRRQSNGYYPMLPIGRKRLNNNLKMESYENKRIKRNILSNNVNENIIKNYQDIDQGKFYPTI</sequence>
<keyword evidence="1" id="KW-0732">Signal</keyword>